<dbReference type="Proteomes" id="UP000195305">
    <property type="component" value="Unassembled WGS sequence"/>
</dbReference>
<evidence type="ECO:0000256" key="3">
    <source>
        <dbReference type="ARBA" id="ARBA00011738"/>
    </source>
</evidence>
<evidence type="ECO:0000313" key="14">
    <source>
        <dbReference type="EMBL" id="OUQ35538.1"/>
    </source>
</evidence>
<dbReference type="OrthoDB" id="9812586at2"/>
<dbReference type="GO" id="GO:0051082">
    <property type="term" value="F:unfolded protein binding"/>
    <property type="evidence" value="ECO:0007669"/>
    <property type="project" value="TreeGrafter"/>
</dbReference>
<dbReference type="HAMAP" id="MF_01151">
    <property type="entry name" value="GrpE"/>
    <property type="match status" value="1"/>
</dbReference>
<comment type="function">
    <text evidence="7 10 11">Participates actively in the response to hyperosmotic and heat shock by preventing the aggregation of stress-denatured proteins, in association with DnaK and GrpE. It is the nucleotide exchange factor for DnaK and may function as a thermosensor. Unfolded proteins bind initially to DnaJ; upon interaction with the DnaJ-bound protein, DnaK hydrolyzes its bound ATP, resulting in the formation of a stable complex. GrpE releases ADP from DnaK; ATP binding to DnaK triggers the release of the substrate protein, thus completing the reaction cycle. Several rounds of ATP-dependent interactions between DnaJ, DnaK and GrpE are required for fully efficient folding.</text>
</comment>
<evidence type="ECO:0000256" key="2">
    <source>
        <dbReference type="ARBA" id="ARBA00009054"/>
    </source>
</evidence>
<evidence type="ECO:0000256" key="6">
    <source>
        <dbReference type="ARBA" id="ARBA00023186"/>
    </source>
</evidence>
<dbReference type="Pfam" id="PF01025">
    <property type="entry name" value="GrpE"/>
    <property type="match status" value="1"/>
</dbReference>
<evidence type="ECO:0000256" key="1">
    <source>
        <dbReference type="ARBA" id="ARBA00004496"/>
    </source>
</evidence>
<feature type="compositionally biased region" description="Basic and acidic residues" evidence="13">
    <location>
        <begin position="1"/>
        <end position="17"/>
    </location>
</feature>
<dbReference type="SUPFAM" id="SSF51064">
    <property type="entry name" value="Head domain of nucleotide exchange factor GrpE"/>
    <property type="match status" value="1"/>
</dbReference>
<keyword evidence="15" id="KW-1185">Reference proteome</keyword>
<reference evidence="14 15" key="1">
    <citation type="journal article" date="2018" name="BMC Genomics">
        <title>Whole genome sequencing and function prediction of 133 gut anaerobes isolated from chicken caecum in pure cultures.</title>
        <authorList>
            <person name="Medvecky M."/>
            <person name="Cejkova D."/>
            <person name="Polansky O."/>
            <person name="Karasova D."/>
            <person name="Kubasova T."/>
            <person name="Cizek A."/>
            <person name="Rychlik I."/>
        </authorList>
    </citation>
    <scope>NUCLEOTIDE SEQUENCE [LARGE SCALE GENOMIC DNA]</scope>
    <source>
        <strain evidence="14 15">An13</strain>
    </source>
</reference>
<dbReference type="CDD" id="cd00446">
    <property type="entry name" value="GrpE"/>
    <property type="match status" value="1"/>
</dbReference>
<dbReference type="PANTHER" id="PTHR21237:SF23">
    <property type="entry name" value="GRPE PROTEIN HOMOLOG, MITOCHONDRIAL"/>
    <property type="match status" value="1"/>
</dbReference>
<proteinExistence type="inferred from homology"/>
<feature type="compositionally biased region" description="Basic and acidic residues" evidence="13">
    <location>
        <begin position="31"/>
        <end position="42"/>
    </location>
</feature>
<dbReference type="InterPro" id="IPR013805">
    <property type="entry name" value="GrpE_CC"/>
</dbReference>
<dbReference type="PANTHER" id="PTHR21237">
    <property type="entry name" value="GRPE PROTEIN"/>
    <property type="match status" value="1"/>
</dbReference>
<dbReference type="Gene3D" id="3.90.20.20">
    <property type="match status" value="1"/>
</dbReference>
<evidence type="ECO:0000256" key="12">
    <source>
        <dbReference type="RuleBase" id="RU004478"/>
    </source>
</evidence>
<comment type="subcellular location">
    <subcellularLocation>
        <location evidence="1 10">Cytoplasm</location>
    </subcellularLocation>
</comment>
<keyword evidence="4 10" id="KW-0963">Cytoplasm</keyword>
<protein>
    <recommendedName>
        <fullName evidence="8 10">Protein GrpE</fullName>
    </recommendedName>
    <alternativeName>
        <fullName evidence="9 10">HSP-70 cofactor</fullName>
    </alternativeName>
</protein>
<dbReference type="GO" id="GO:0005737">
    <property type="term" value="C:cytoplasm"/>
    <property type="evidence" value="ECO:0007669"/>
    <property type="project" value="UniProtKB-SubCell"/>
</dbReference>
<dbReference type="GO" id="GO:0006457">
    <property type="term" value="P:protein folding"/>
    <property type="evidence" value="ECO:0007669"/>
    <property type="project" value="InterPro"/>
</dbReference>
<dbReference type="EMBL" id="NFLJ01000007">
    <property type="protein sequence ID" value="OUQ35538.1"/>
    <property type="molecule type" value="Genomic_DNA"/>
</dbReference>
<evidence type="ECO:0000313" key="15">
    <source>
        <dbReference type="Proteomes" id="UP000195305"/>
    </source>
</evidence>
<evidence type="ECO:0000256" key="10">
    <source>
        <dbReference type="HAMAP-Rule" id="MF_01151"/>
    </source>
</evidence>
<dbReference type="PROSITE" id="PS01071">
    <property type="entry name" value="GRPE"/>
    <property type="match status" value="1"/>
</dbReference>
<dbReference type="InterPro" id="IPR009012">
    <property type="entry name" value="GrpE_head"/>
</dbReference>
<evidence type="ECO:0000256" key="8">
    <source>
        <dbReference type="ARBA" id="ARBA00072274"/>
    </source>
</evidence>
<feature type="region of interest" description="Disordered" evidence="13">
    <location>
        <begin position="1"/>
        <end position="42"/>
    </location>
</feature>
<sequence length="188" mass="22310">MNRGEIMAKEKETTQEEVKEEQEVVEETQEKEEQKEESLENQMKKLEEEVNTWKTDYYKVFADMENLKRRLEKEHQNSLKFMMQSFIEELLPVVDNFERSLNVQNPSEEVQTFLKGYQMIFDQLMAILKKNGVEVIEAQGKEFDPNLHQAVMTTQDDQYGHNIVVEELQKGYKLKDRVIRASLVKVNE</sequence>
<comment type="caution">
    <text evidence="14">The sequence shown here is derived from an EMBL/GenBank/DDBJ whole genome shotgun (WGS) entry which is preliminary data.</text>
</comment>
<accession>A0A1Y4T046</accession>
<evidence type="ECO:0000256" key="9">
    <source>
        <dbReference type="ARBA" id="ARBA00076414"/>
    </source>
</evidence>
<dbReference type="GO" id="GO:0051087">
    <property type="term" value="F:protein-folding chaperone binding"/>
    <property type="evidence" value="ECO:0007669"/>
    <property type="project" value="InterPro"/>
</dbReference>
<dbReference type="PRINTS" id="PR00773">
    <property type="entry name" value="GRPEPROTEIN"/>
</dbReference>
<evidence type="ECO:0000256" key="4">
    <source>
        <dbReference type="ARBA" id="ARBA00022490"/>
    </source>
</evidence>
<dbReference type="FunFam" id="2.30.22.10:FF:000001">
    <property type="entry name" value="Protein GrpE"/>
    <property type="match status" value="1"/>
</dbReference>
<evidence type="ECO:0000256" key="5">
    <source>
        <dbReference type="ARBA" id="ARBA00023016"/>
    </source>
</evidence>
<comment type="similarity">
    <text evidence="2 10 12">Belongs to the GrpE family.</text>
</comment>
<evidence type="ECO:0000256" key="7">
    <source>
        <dbReference type="ARBA" id="ARBA00053401"/>
    </source>
</evidence>
<dbReference type="Gene3D" id="2.30.22.10">
    <property type="entry name" value="Head domain of nucleotide exchange factor GrpE"/>
    <property type="match status" value="1"/>
</dbReference>
<dbReference type="AlphaFoldDB" id="A0A1Y4T046"/>
<feature type="compositionally biased region" description="Acidic residues" evidence="13">
    <location>
        <begin position="18"/>
        <end position="30"/>
    </location>
</feature>
<gene>
    <name evidence="10" type="primary">grpE</name>
    <name evidence="14" type="ORF">B5E75_03260</name>
</gene>
<name>A0A1Y4T046_9FIRM</name>
<dbReference type="GO" id="GO:0042803">
    <property type="term" value="F:protein homodimerization activity"/>
    <property type="evidence" value="ECO:0007669"/>
    <property type="project" value="InterPro"/>
</dbReference>
<keyword evidence="5 10" id="KW-0346">Stress response</keyword>
<organism evidence="14 15">
    <name type="scientific">Massilimicrobiota timonensis</name>
    <dbReference type="NCBI Taxonomy" id="1776392"/>
    <lineage>
        <taxon>Bacteria</taxon>
        <taxon>Bacillati</taxon>
        <taxon>Bacillota</taxon>
        <taxon>Erysipelotrichia</taxon>
        <taxon>Erysipelotrichales</taxon>
        <taxon>Erysipelotrichaceae</taxon>
        <taxon>Massilimicrobiota</taxon>
    </lineage>
</organism>
<dbReference type="NCBIfam" id="NF010738">
    <property type="entry name" value="PRK14140.1"/>
    <property type="match status" value="1"/>
</dbReference>
<dbReference type="InterPro" id="IPR000740">
    <property type="entry name" value="GrpE"/>
</dbReference>
<evidence type="ECO:0000256" key="11">
    <source>
        <dbReference type="RuleBase" id="RU000639"/>
    </source>
</evidence>
<dbReference type="GO" id="GO:0000774">
    <property type="term" value="F:adenyl-nucleotide exchange factor activity"/>
    <property type="evidence" value="ECO:0007669"/>
    <property type="project" value="InterPro"/>
</dbReference>
<comment type="subunit">
    <text evidence="3 10">Homodimer.</text>
</comment>
<keyword evidence="6 10" id="KW-0143">Chaperone</keyword>
<evidence type="ECO:0000256" key="13">
    <source>
        <dbReference type="SAM" id="MobiDB-lite"/>
    </source>
</evidence>
<dbReference type="SUPFAM" id="SSF58014">
    <property type="entry name" value="Coiled-coil domain of nucleotide exchange factor GrpE"/>
    <property type="match status" value="1"/>
</dbReference>